<name>A0A5C6U0V3_9BURK</name>
<evidence type="ECO:0000313" key="2">
    <source>
        <dbReference type="Proteomes" id="UP000321832"/>
    </source>
</evidence>
<sequence length="198" mass="20926">MLVLAKAPVAGLAKTRLIPALGAEGAAALAARMLRHTLDEALAAGLGPVTLCAAPSATHPAIGEFAKEARLDIVDQGEGDLGARMQRAFDRALRLHGGVLLIGTDAPALDAAVLRAAHVQLQQHDAVLGPAHDGGYVLIGLRRPEPRLFTDMPWSTPQVLTLTRERLRAAGLRWAELPPLHDIDEPADLAQLAGRGWL</sequence>
<dbReference type="InterPro" id="IPR029044">
    <property type="entry name" value="Nucleotide-diphossugar_trans"/>
</dbReference>
<dbReference type="PANTHER" id="PTHR36529">
    <property type="entry name" value="SLL1095 PROTEIN"/>
    <property type="match status" value="1"/>
</dbReference>
<reference evidence="1 2" key="1">
    <citation type="submission" date="2019-08" db="EMBL/GenBank/DDBJ databases">
        <authorList>
            <person name="Khan S.A."/>
            <person name="Jeon C.O."/>
            <person name="Jeong S.E."/>
        </authorList>
    </citation>
    <scope>NUCLEOTIDE SEQUENCE [LARGE SCALE GENOMIC DNA]</scope>
    <source>
        <strain evidence="2">IMCC1728</strain>
    </source>
</reference>
<keyword evidence="2" id="KW-1185">Reference proteome</keyword>
<dbReference type="AlphaFoldDB" id="A0A5C6U0V3"/>
<accession>A0A5C6U0V3</accession>
<evidence type="ECO:0000313" key="1">
    <source>
        <dbReference type="EMBL" id="TXC66497.1"/>
    </source>
</evidence>
<dbReference type="InterPro" id="IPR018641">
    <property type="entry name" value="Trfase_1_rSAM/seldom-assoc"/>
</dbReference>
<dbReference type="Proteomes" id="UP000321832">
    <property type="component" value="Unassembled WGS sequence"/>
</dbReference>
<dbReference type="GO" id="GO:0016740">
    <property type="term" value="F:transferase activity"/>
    <property type="evidence" value="ECO:0007669"/>
    <property type="project" value="UniProtKB-KW"/>
</dbReference>
<organism evidence="1 2">
    <name type="scientific">Piscinibacter aquaticus</name>
    <dbReference type="NCBI Taxonomy" id="392597"/>
    <lineage>
        <taxon>Bacteria</taxon>
        <taxon>Pseudomonadati</taxon>
        <taxon>Pseudomonadota</taxon>
        <taxon>Betaproteobacteria</taxon>
        <taxon>Burkholderiales</taxon>
        <taxon>Sphaerotilaceae</taxon>
        <taxon>Piscinibacter</taxon>
    </lineage>
</organism>
<dbReference type="Pfam" id="PF09837">
    <property type="entry name" value="DUF2064"/>
    <property type="match status" value="1"/>
</dbReference>
<proteinExistence type="predicted"/>
<comment type="caution">
    <text evidence="1">The sequence shown here is derived from an EMBL/GenBank/DDBJ whole genome shotgun (WGS) entry which is preliminary data.</text>
</comment>
<dbReference type="PANTHER" id="PTHR36529:SF1">
    <property type="entry name" value="GLYCOSYLTRANSFERASE"/>
    <property type="match status" value="1"/>
</dbReference>
<dbReference type="EMBL" id="VOPW01000001">
    <property type="protein sequence ID" value="TXC66497.1"/>
    <property type="molecule type" value="Genomic_DNA"/>
</dbReference>
<gene>
    <name evidence="1" type="ORF">FSC37_13520</name>
</gene>
<protein>
    <submittedName>
        <fullName evidence="1">Glycosyltransferase</fullName>
    </submittedName>
</protein>
<dbReference type="SUPFAM" id="SSF53448">
    <property type="entry name" value="Nucleotide-diphospho-sugar transferases"/>
    <property type="match status" value="1"/>
</dbReference>
<dbReference type="NCBIfam" id="TIGR04282">
    <property type="entry name" value="glyco_like_cofC"/>
    <property type="match status" value="1"/>
</dbReference>
<dbReference type="Gene3D" id="3.90.550.10">
    <property type="entry name" value="Spore Coat Polysaccharide Biosynthesis Protein SpsA, Chain A"/>
    <property type="match status" value="1"/>
</dbReference>
<keyword evidence="1" id="KW-0808">Transferase</keyword>